<sequence length="250" mass="29266">MRNLKKAQESYQILKNNAYFSIAYTLIMLAIFIGFDIFNSLDFTGLAPFFFLLFSSLVIFKNKTKEISEKKESIFLNCIIIIVALAITNMPFFATLSTFKTIKALPFAELTATHKEAEGKIHVHKYQTGSGRSKTYYTDIELLDQQGQPQFKIRCDFLKAKKGCTQLEKFEQQFSQIKYFSNPPYFSDQNVLLLHLKTATEELSFAELMKQYQNQKYIGWFYFLMVLLTNVLIIRIHILSYRYDKIFQKT</sequence>
<accession>A0A3A8EVF7</accession>
<evidence type="ECO:0000256" key="1">
    <source>
        <dbReference type="SAM" id="Phobius"/>
    </source>
</evidence>
<evidence type="ECO:0000313" key="2">
    <source>
        <dbReference type="EMBL" id="RKG38159.1"/>
    </source>
</evidence>
<proteinExistence type="predicted"/>
<dbReference type="EMBL" id="RAXT01000013">
    <property type="protein sequence ID" value="RKG38159.1"/>
    <property type="molecule type" value="Genomic_DNA"/>
</dbReference>
<evidence type="ECO:0000313" key="3">
    <source>
        <dbReference type="Proteomes" id="UP000280405"/>
    </source>
</evidence>
<dbReference type="RefSeq" id="WP_120383891.1">
    <property type="nucleotide sequence ID" value="NZ_RAXT01000013.1"/>
</dbReference>
<reference evidence="2 3" key="1">
    <citation type="submission" date="2018-09" db="EMBL/GenBank/DDBJ databases">
        <title>The draft genome of Acinetobacter spp. strains.</title>
        <authorList>
            <person name="Qin J."/>
            <person name="Feng Y."/>
            <person name="Zong Z."/>
        </authorList>
    </citation>
    <scope>NUCLEOTIDE SEQUENCE [LARGE SCALE GENOMIC DNA]</scope>
    <source>
        <strain evidence="2 3">WCHAc060115</strain>
    </source>
</reference>
<dbReference type="AlphaFoldDB" id="A0A3A8EVF7"/>
<comment type="caution">
    <text evidence="2">The sequence shown here is derived from an EMBL/GenBank/DDBJ whole genome shotgun (WGS) entry which is preliminary data.</text>
</comment>
<keyword evidence="1" id="KW-0812">Transmembrane</keyword>
<protein>
    <submittedName>
        <fullName evidence="2">Uncharacterized protein</fullName>
    </submittedName>
</protein>
<feature type="transmembrane region" description="Helical" evidence="1">
    <location>
        <begin position="74"/>
        <end position="94"/>
    </location>
</feature>
<feature type="transmembrane region" description="Helical" evidence="1">
    <location>
        <begin position="44"/>
        <end position="62"/>
    </location>
</feature>
<keyword evidence="3" id="KW-1185">Reference proteome</keyword>
<feature type="transmembrane region" description="Helical" evidence="1">
    <location>
        <begin position="217"/>
        <end position="238"/>
    </location>
</feature>
<gene>
    <name evidence="2" type="ORF">D7V20_08590</name>
</gene>
<keyword evidence="1" id="KW-1133">Transmembrane helix</keyword>
<organism evidence="2 3">
    <name type="scientific">Acinetobacter rongchengensis</name>
    <dbReference type="NCBI Taxonomy" id="2419601"/>
    <lineage>
        <taxon>Bacteria</taxon>
        <taxon>Pseudomonadati</taxon>
        <taxon>Pseudomonadota</taxon>
        <taxon>Gammaproteobacteria</taxon>
        <taxon>Moraxellales</taxon>
        <taxon>Moraxellaceae</taxon>
        <taxon>Acinetobacter</taxon>
    </lineage>
</organism>
<keyword evidence="1" id="KW-0472">Membrane</keyword>
<name>A0A3A8EVF7_9GAMM</name>
<dbReference type="OrthoDB" id="9820296at2"/>
<feature type="transmembrane region" description="Helical" evidence="1">
    <location>
        <begin position="21"/>
        <end position="38"/>
    </location>
</feature>
<dbReference type="Proteomes" id="UP000280405">
    <property type="component" value="Unassembled WGS sequence"/>
</dbReference>